<sequence>MIVSCLRVACFPCLSVQLVIKAAIKAKTNPLPAQSKGGLYLVLTSDDIHVQDFCVTACGFHYFTFPSIVGYTLPYAWVENSERMCSGLCAYPFAIPDYARGIVKPLKSPNGKVGVDAMISVIAHDMEEMATDPLINDWYASSDPADPVEIADLCIGKYGGGGGSGYLGEVRRDANGVVFNVYGIRRRFLIQWVWSYVADDCVGP</sequence>
<dbReference type="Proteomes" id="UP000215914">
    <property type="component" value="Unassembled WGS sequence"/>
</dbReference>
<evidence type="ECO:0000256" key="5">
    <source>
        <dbReference type="ARBA" id="ARBA00023591"/>
    </source>
</evidence>
<comment type="similarity">
    <text evidence="5">Belongs to the EXORDIUM family.</text>
</comment>
<feature type="signal peptide" evidence="6">
    <location>
        <begin position="1"/>
        <end position="15"/>
    </location>
</feature>
<evidence type="ECO:0000256" key="1">
    <source>
        <dbReference type="ARBA" id="ARBA00004271"/>
    </source>
</evidence>
<evidence type="ECO:0000313" key="8">
    <source>
        <dbReference type="Proteomes" id="UP000215914"/>
    </source>
</evidence>
<name>A0A9K3HWJ4_HELAN</name>
<dbReference type="AlphaFoldDB" id="A0A9K3HWJ4"/>
<gene>
    <name evidence="7" type="ORF">HanXRQr2_Chr10g0432491</name>
</gene>
<comment type="subcellular location">
    <subcellularLocation>
        <location evidence="1">Secreted</location>
        <location evidence="1">Extracellular space</location>
        <location evidence="1">Apoplast</location>
    </subcellularLocation>
</comment>
<evidence type="ECO:0000256" key="4">
    <source>
        <dbReference type="ARBA" id="ARBA00022729"/>
    </source>
</evidence>
<dbReference type="Pfam" id="PF04674">
    <property type="entry name" value="Phi_1"/>
    <property type="match status" value="1"/>
</dbReference>
<feature type="chain" id="PRO_5039890316" description="Phosphate-induced protein 1" evidence="6">
    <location>
        <begin position="16"/>
        <end position="204"/>
    </location>
</feature>
<protein>
    <recommendedName>
        <fullName evidence="9">Phosphate-induced protein 1</fullName>
    </recommendedName>
</protein>
<keyword evidence="4 6" id="KW-0732">Signal</keyword>
<evidence type="ECO:0000313" key="7">
    <source>
        <dbReference type="EMBL" id="KAF5785762.1"/>
    </source>
</evidence>
<dbReference type="EMBL" id="MNCJ02000325">
    <property type="protein sequence ID" value="KAF5785762.1"/>
    <property type="molecule type" value="Genomic_DNA"/>
</dbReference>
<evidence type="ECO:0000256" key="2">
    <source>
        <dbReference type="ARBA" id="ARBA00022523"/>
    </source>
</evidence>
<dbReference type="GO" id="GO:0048046">
    <property type="term" value="C:apoplast"/>
    <property type="evidence" value="ECO:0007669"/>
    <property type="project" value="UniProtKB-SubCell"/>
</dbReference>
<comment type="caution">
    <text evidence="7">The sequence shown here is derived from an EMBL/GenBank/DDBJ whole genome shotgun (WGS) entry which is preliminary data.</text>
</comment>
<dbReference type="InterPro" id="IPR006766">
    <property type="entry name" value="EXORDIUM-like"/>
</dbReference>
<evidence type="ECO:0008006" key="9">
    <source>
        <dbReference type="Google" id="ProtNLM"/>
    </source>
</evidence>
<keyword evidence="8" id="KW-1185">Reference proteome</keyword>
<keyword evidence="2" id="KW-0052">Apoplast</keyword>
<reference evidence="7" key="1">
    <citation type="journal article" date="2017" name="Nature">
        <title>The sunflower genome provides insights into oil metabolism, flowering and Asterid evolution.</title>
        <authorList>
            <person name="Badouin H."/>
            <person name="Gouzy J."/>
            <person name="Grassa C.J."/>
            <person name="Murat F."/>
            <person name="Staton S.E."/>
            <person name="Cottret L."/>
            <person name="Lelandais-Briere C."/>
            <person name="Owens G.L."/>
            <person name="Carrere S."/>
            <person name="Mayjonade B."/>
            <person name="Legrand L."/>
            <person name="Gill N."/>
            <person name="Kane N.C."/>
            <person name="Bowers J.E."/>
            <person name="Hubner S."/>
            <person name="Bellec A."/>
            <person name="Berard A."/>
            <person name="Berges H."/>
            <person name="Blanchet N."/>
            <person name="Boniface M.C."/>
            <person name="Brunel D."/>
            <person name="Catrice O."/>
            <person name="Chaidir N."/>
            <person name="Claudel C."/>
            <person name="Donnadieu C."/>
            <person name="Faraut T."/>
            <person name="Fievet G."/>
            <person name="Helmstetter N."/>
            <person name="King M."/>
            <person name="Knapp S.J."/>
            <person name="Lai Z."/>
            <person name="Le Paslier M.C."/>
            <person name="Lippi Y."/>
            <person name="Lorenzon L."/>
            <person name="Mandel J.R."/>
            <person name="Marage G."/>
            <person name="Marchand G."/>
            <person name="Marquand E."/>
            <person name="Bret-Mestries E."/>
            <person name="Morien E."/>
            <person name="Nambeesan S."/>
            <person name="Nguyen T."/>
            <person name="Pegot-Espagnet P."/>
            <person name="Pouilly N."/>
            <person name="Raftis F."/>
            <person name="Sallet E."/>
            <person name="Schiex T."/>
            <person name="Thomas J."/>
            <person name="Vandecasteele C."/>
            <person name="Vares D."/>
            <person name="Vear F."/>
            <person name="Vautrin S."/>
            <person name="Crespi M."/>
            <person name="Mangin B."/>
            <person name="Burke J.M."/>
            <person name="Salse J."/>
            <person name="Munos S."/>
            <person name="Vincourt P."/>
            <person name="Rieseberg L.H."/>
            <person name="Langlade N.B."/>
        </authorList>
    </citation>
    <scope>NUCLEOTIDE SEQUENCE</scope>
    <source>
        <tissue evidence="7">Leaves</tissue>
    </source>
</reference>
<dbReference type="PANTHER" id="PTHR31279:SF7">
    <property type="entry name" value="PROTEIN EXORDIUM-LIKE 3"/>
    <property type="match status" value="1"/>
</dbReference>
<evidence type="ECO:0000256" key="6">
    <source>
        <dbReference type="SAM" id="SignalP"/>
    </source>
</evidence>
<dbReference type="Gramene" id="mRNA:HanXRQr2_Chr10g0432491">
    <property type="protein sequence ID" value="CDS:HanXRQr2_Chr10g0432491.1"/>
    <property type="gene ID" value="HanXRQr2_Chr10g0432491"/>
</dbReference>
<organism evidence="7 8">
    <name type="scientific">Helianthus annuus</name>
    <name type="common">Common sunflower</name>
    <dbReference type="NCBI Taxonomy" id="4232"/>
    <lineage>
        <taxon>Eukaryota</taxon>
        <taxon>Viridiplantae</taxon>
        <taxon>Streptophyta</taxon>
        <taxon>Embryophyta</taxon>
        <taxon>Tracheophyta</taxon>
        <taxon>Spermatophyta</taxon>
        <taxon>Magnoliopsida</taxon>
        <taxon>eudicotyledons</taxon>
        <taxon>Gunneridae</taxon>
        <taxon>Pentapetalae</taxon>
        <taxon>asterids</taxon>
        <taxon>campanulids</taxon>
        <taxon>Asterales</taxon>
        <taxon>Asteraceae</taxon>
        <taxon>Asteroideae</taxon>
        <taxon>Heliantheae alliance</taxon>
        <taxon>Heliantheae</taxon>
        <taxon>Helianthus</taxon>
    </lineage>
</organism>
<keyword evidence="3" id="KW-0964">Secreted</keyword>
<accession>A0A9K3HWJ4</accession>
<evidence type="ECO:0000256" key="3">
    <source>
        <dbReference type="ARBA" id="ARBA00022525"/>
    </source>
</evidence>
<dbReference type="PANTHER" id="PTHR31279">
    <property type="entry name" value="PROTEIN EXORDIUM-LIKE 5"/>
    <property type="match status" value="1"/>
</dbReference>
<proteinExistence type="inferred from homology"/>
<reference evidence="7" key="2">
    <citation type="submission" date="2020-06" db="EMBL/GenBank/DDBJ databases">
        <title>Helianthus annuus Genome sequencing and assembly Release 2.</title>
        <authorList>
            <person name="Gouzy J."/>
            <person name="Langlade N."/>
            <person name="Munos S."/>
        </authorList>
    </citation>
    <scope>NUCLEOTIDE SEQUENCE</scope>
    <source>
        <tissue evidence="7">Leaves</tissue>
    </source>
</reference>